<name>A0A8B5VWB8_ENTAV</name>
<proteinExistence type="predicted"/>
<accession>A0A8B5VWB8</accession>
<organism evidence="1 2">
    <name type="scientific">Enterococcus avium</name>
    <name type="common">Streptococcus avium</name>
    <dbReference type="NCBI Taxonomy" id="33945"/>
    <lineage>
        <taxon>Bacteria</taxon>
        <taxon>Bacillati</taxon>
        <taxon>Bacillota</taxon>
        <taxon>Bacilli</taxon>
        <taxon>Lactobacillales</taxon>
        <taxon>Enterococcaceae</taxon>
        <taxon>Enterococcus</taxon>
    </lineage>
</organism>
<evidence type="ECO:0000313" key="2">
    <source>
        <dbReference type="Proteomes" id="UP000316316"/>
    </source>
</evidence>
<dbReference type="Proteomes" id="UP000316316">
    <property type="component" value="Unassembled WGS sequence"/>
</dbReference>
<gene>
    <name evidence="1" type="ORF">AUF17_17475</name>
</gene>
<reference evidence="1 2" key="1">
    <citation type="submission" date="2017-10" db="EMBL/GenBank/DDBJ databases">
        <title>FDA dAtabase for Regulatory Grade micrObial Sequences (FDA-ARGOS): Supporting development and validation of Infectious Disease Dx tests.</title>
        <authorList>
            <person name="Campos J."/>
            <person name="Goldberg B."/>
            <person name="Tallon L.J."/>
            <person name="Sadzewicz L."/>
            <person name="Sengamalay N."/>
            <person name="Ott S."/>
            <person name="Godinez A."/>
            <person name="Nagaraj S."/>
            <person name="Vyas G."/>
            <person name="Aluvathingal J."/>
            <person name="Nadendla S."/>
            <person name="Geyer C."/>
            <person name="Nandy P."/>
            <person name="Hobson J."/>
            <person name="Sichtig H."/>
        </authorList>
    </citation>
    <scope>NUCLEOTIDE SEQUENCE [LARGE SCALE GENOMIC DNA]</scope>
    <source>
        <strain evidence="1 2">FDAARGOS_185</strain>
    </source>
</reference>
<dbReference type="EMBL" id="PDXQ01000002">
    <property type="protein sequence ID" value="TRZ28506.1"/>
    <property type="molecule type" value="Genomic_DNA"/>
</dbReference>
<dbReference type="AlphaFoldDB" id="A0A8B5VWB8"/>
<protein>
    <submittedName>
        <fullName evidence="1">Uncharacterized protein</fullName>
    </submittedName>
</protein>
<comment type="caution">
    <text evidence="1">The sequence shown here is derived from an EMBL/GenBank/DDBJ whole genome shotgun (WGS) entry which is preliminary data.</text>
</comment>
<evidence type="ECO:0000313" key="1">
    <source>
        <dbReference type="EMBL" id="TRZ28506.1"/>
    </source>
</evidence>
<sequence>MKFQKNNRSLKGKCKKKYSVWFSNNYEEKAFVGKQFKCDAFGQGRLLNTRLPWLNQKKEGRRC</sequence>